<name>A0A8H4AN57_GIGMA</name>
<dbReference type="GO" id="GO:0003677">
    <property type="term" value="F:DNA binding"/>
    <property type="evidence" value="ECO:0007669"/>
    <property type="project" value="InterPro"/>
</dbReference>
<dbReference type="GO" id="GO:0009791">
    <property type="term" value="P:post-embryonic development"/>
    <property type="evidence" value="ECO:0007669"/>
    <property type="project" value="UniProtKB-ARBA"/>
</dbReference>
<organism evidence="10 11">
    <name type="scientific">Gigaspora margarita</name>
    <dbReference type="NCBI Taxonomy" id="4874"/>
    <lineage>
        <taxon>Eukaryota</taxon>
        <taxon>Fungi</taxon>
        <taxon>Fungi incertae sedis</taxon>
        <taxon>Mucoromycota</taxon>
        <taxon>Glomeromycotina</taxon>
        <taxon>Glomeromycetes</taxon>
        <taxon>Diversisporales</taxon>
        <taxon>Gigasporaceae</taxon>
        <taxon>Gigaspora</taxon>
    </lineage>
</organism>
<feature type="region of interest" description="Disordered" evidence="8">
    <location>
        <begin position="85"/>
        <end position="111"/>
    </location>
</feature>
<dbReference type="InterPro" id="IPR036236">
    <property type="entry name" value="Znf_C2H2_sf"/>
</dbReference>
<reference evidence="10 11" key="1">
    <citation type="journal article" date="2019" name="Environ. Microbiol.">
        <title>At the nexus of three kingdoms: the genome of the mycorrhizal fungus Gigaspora margarita provides insights into plant, endobacterial and fungal interactions.</title>
        <authorList>
            <person name="Venice F."/>
            <person name="Ghignone S."/>
            <person name="Salvioli di Fossalunga A."/>
            <person name="Amselem J."/>
            <person name="Novero M."/>
            <person name="Xianan X."/>
            <person name="Sedzielewska Toro K."/>
            <person name="Morin E."/>
            <person name="Lipzen A."/>
            <person name="Grigoriev I.V."/>
            <person name="Henrissat B."/>
            <person name="Martin F.M."/>
            <person name="Bonfante P."/>
        </authorList>
    </citation>
    <scope>NUCLEOTIDE SEQUENCE [LARGE SCALE GENOMIC DNA]</scope>
    <source>
        <strain evidence="10 11">BEG34</strain>
    </source>
</reference>
<keyword evidence="2" id="KW-0479">Metal-binding</keyword>
<evidence type="ECO:0000256" key="8">
    <source>
        <dbReference type="SAM" id="MobiDB-lite"/>
    </source>
</evidence>
<keyword evidence="11" id="KW-1185">Reference proteome</keyword>
<evidence type="ECO:0000256" key="4">
    <source>
        <dbReference type="ARBA" id="ARBA00022833"/>
    </source>
</evidence>
<evidence type="ECO:0000313" key="11">
    <source>
        <dbReference type="Proteomes" id="UP000439903"/>
    </source>
</evidence>
<dbReference type="GO" id="GO:0005634">
    <property type="term" value="C:nucleus"/>
    <property type="evidence" value="ECO:0007669"/>
    <property type="project" value="UniProtKB-SubCell"/>
</dbReference>
<sequence>MFENQNLISDSDDENDSGNSRVQQSRRRSVNNHRKSICWSYFKLIQVPGNETVVECTKDGCNTKYVWRGSTSNLLGHLKRKHHVTTESLTSARGDENSSGNSGVQRSRRRSRNNCRKSIFWRYFKLIKDPGNKTVVECTIDGCSTKYTWRGSTSNLLYHLKRKHATQLFTALNINILKSSGFINPQIELPLEEQVDQVYRHLSDQLKSEAQNAKTVMLSLDRICEFNVATCCWLTENFEFNKILLCVNKISKDIIEVLDSWKLKNLKFISSDKYFYDRLKEKHPDIIHYDTYGSGNNLIVNSLSRWASENISAHGISNIVKAVKNATGILCHVVGVLKNKRMQNEMNITNITNNSCNCHDHKIEFLSLISQHFKQLFNNNNYDNFIKTRVDYFKRQSLDNLPFSIFCKLVELFKPLKHIEKVTERNVMNLLVIAHKILKEISCFTASNEPFQLNLEYKTLESFLKFLIHSYGSHGSHFHWRVSLFLDPCSKQINLLSDEMLLGFVLDKCQAYYSQNPSFSGNNLAFEELTQYISRLQSQFDENIDVCEWWQNSKHEFPGLATLAKEYLPLMLDKELKINKFKKFIQNDDKIAFLGCNMNHIDLR</sequence>
<dbReference type="AlphaFoldDB" id="A0A8H4AN57"/>
<evidence type="ECO:0000256" key="6">
    <source>
        <dbReference type="ARBA" id="ARBA00023163"/>
    </source>
</evidence>
<proteinExistence type="predicted"/>
<dbReference type="EMBL" id="WTPW01000398">
    <property type="protein sequence ID" value="KAF0515234.1"/>
    <property type="molecule type" value="Genomic_DNA"/>
</dbReference>
<dbReference type="Proteomes" id="UP000439903">
    <property type="component" value="Unassembled WGS sequence"/>
</dbReference>
<keyword evidence="3" id="KW-0863">Zinc-finger</keyword>
<accession>A0A8H4AN57</accession>
<dbReference type="PANTHER" id="PTHR46481:SF10">
    <property type="entry name" value="ZINC FINGER BED DOMAIN-CONTAINING PROTEIN 39"/>
    <property type="match status" value="1"/>
</dbReference>
<protein>
    <recommendedName>
        <fullName evidence="9">BED-type domain-containing protein</fullName>
    </recommendedName>
</protein>
<comment type="subcellular location">
    <subcellularLocation>
        <location evidence="1">Nucleus</location>
    </subcellularLocation>
</comment>
<evidence type="ECO:0000256" key="7">
    <source>
        <dbReference type="ARBA" id="ARBA00023242"/>
    </source>
</evidence>
<dbReference type="SUPFAM" id="SSF57667">
    <property type="entry name" value="beta-beta-alpha zinc fingers"/>
    <property type="match status" value="2"/>
</dbReference>
<feature type="region of interest" description="Disordered" evidence="8">
    <location>
        <begin position="1"/>
        <end position="29"/>
    </location>
</feature>
<keyword evidence="6" id="KW-0804">Transcription</keyword>
<evidence type="ECO:0000256" key="1">
    <source>
        <dbReference type="ARBA" id="ARBA00004123"/>
    </source>
</evidence>
<evidence type="ECO:0000256" key="3">
    <source>
        <dbReference type="ARBA" id="ARBA00022771"/>
    </source>
</evidence>
<dbReference type="OrthoDB" id="2434287at2759"/>
<dbReference type="SMART" id="SM00614">
    <property type="entry name" value="ZnF_BED"/>
    <property type="match status" value="2"/>
</dbReference>
<dbReference type="InterPro" id="IPR003656">
    <property type="entry name" value="Znf_BED"/>
</dbReference>
<feature type="domain" description="BED-type" evidence="9">
    <location>
        <begin position="38"/>
        <end position="82"/>
    </location>
</feature>
<dbReference type="InterPro" id="IPR052035">
    <property type="entry name" value="ZnF_BED_domain_contain"/>
</dbReference>
<dbReference type="Pfam" id="PF02892">
    <property type="entry name" value="zf-BED"/>
    <property type="match status" value="2"/>
</dbReference>
<evidence type="ECO:0000259" key="9">
    <source>
        <dbReference type="Pfam" id="PF02892"/>
    </source>
</evidence>
<keyword evidence="4" id="KW-0862">Zinc</keyword>
<keyword evidence="5" id="KW-0805">Transcription regulation</keyword>
<evidence type="ECO:0000256" key="2">
    <source>
        <dbReference type="ARBA" id="ARBA00022723"/>
    </source>
</evidence>
<keyword evidence="7" id="KW-0539">Nucleus</keyword>
<dbReference type="GO" id="GO:0008270">
    <property type="term" value="F:zinc ion binding"/>
    <property type="evidence" value="ECO:0007669"/>
    <property type="project" value="UniProtKB-KW"/>
</dbReference>
<evidence type="ECO:0000313" key="10">
    <source>
        <dbReference type="EMBL" id="KAF0515234.1"/>
    </source>
</evidence>
<comment type="caution">
    <text evidence="10">The sequence shown here is derived from an EMBL/GenBank/DDBJ whole genome shotgun (WGS) entry which is preliminary data.</text>
</comment>
<evidence type="ECO:0000256" key="5">
    <source>
        <dbReference type="ARBA" id="ARBA00023015"/>
    </source>
</evidence>
<feature type="domain" description="BED-type" evidence="9">
    <location>
        <begin position="120"/>
        <end position="164"/>
    </location>
</feature>
<gene>
    <name evidence="10" type="ORF">F8M41_017352</name>
</gene>
<dbReference type="PANTHER" id="PTHR46481">
    <property type="entry name" value="ZINC FINGER BED DOMAIN-CONTAINING PROTEIN 4"/>
    <property type="match status" value="1"/>
</dbReference>